<dbReference type="EMBL" id="MCOG01000184">
    <property type="protein sequence ID" value="ORY28676.1"/>
    <property type="molecule type" value="Genomic_DNA"/>
</dbReference>
<evidence type="ECO:0000313" key="3">
    <source>
        <dbReference type="EMBL" id="ORY28676.1"/>
    </source>
</evidence>
<keyword evidence="1" id="KW-1133">Transmembrane helix</keyword>
<proteinExistence type="predicted"/>
<feature type="domain" description="BAAT/Acyl-CoA thioester hydrolase C-terminal" evidence="2">
    <location>
        <begin position="77"/>
        <end position="258"/>
    </location>
</feature>
<dbReference type="OrthoDB" id="6347013at2759"/>
<accession>A0A1Y2B1Q9</accession>
<evidence type="ECO:0000313" key="4">
    <source>
        <dbReference type="Proteomes" id="UP000193920"/>
    </source>
</evidence>
<dbReference type="Proteomes" id="UP000193920">
    <property type="component" value="Unassembled WGS sequence"/>
</dbReference>
<dbReference type="STRING" id="1754190.A0A1Y2B1Q9"/>
<gene>
    <name evidence="3" type="ORF">LY90DRAFT_674079</name>
</gene>
<keyword evidence="1" id="KW-0812">Transmembrane</keyword>
<dbReference type="GO" id="GO:0006637">
    <property type="term" value="P:acyl-CoA metabolic process"/>
    <property type="evidence" value="ECO:0007669"/>
    <property type="project" value="TreeGrafter"/>
</dbReference>
<dbReference type="InterPro" id="IPR014940">
    <property type="entry name" value="BAAT_C"/>
</dbReference>
<dbReference type="PANTHER" id="PTHR10824:SF4">
    <property type="entry name" value="ACYL-COENZYME A THIOESTERASE 1-LIKE"/>
    <property type="match status" value="1"/>
</dbReference>
<dbReference type="SUPFAM" id="SSF53474">
    <property type="entry name" value="alpha/beta-Hydrolases"/>
    <property type="match status" value="1"/>
</dbReference>
<keyword evidence="3" id="KW-0378">Hydrolase</keyword>
<keyword evidence="4" id="KW-1185">Reference proteome</keyword>
<sequence length="293" mass="33355">MTNNKNTFSIKEDGFCGELFKSDSEIDPKKALILCTGSDGNVKFIQEISKKFSDNGITTLGISFFNAPDAPETICEVPLEYVENAAKYLKSIGYEKIGIWGVSMGAVYVLLCASYFPDLINFVVAASPLYFVFEAVDKNKNTLIKGKSSFTYKGQSIPFEPCLAKMNYFTFFINYLKKMEPNYANLYDPLVGNADEKNIIPVENMKASLLLISGAMDTLWPSTKSGDIIMERLKAKNYQYPYEHIIFEHGGHFMIPIYNSFEKFLKANRKFPEDNEKYREEHLKKVIESFKAF</sequence>
<evidence type="ECO:0000256" key="1">
    <source>
        <dbReference type="SAM" id="Phobius"/>
    </source>
</evidence>
<dbReference type="Pfam" id="PF08840">
    <property type="entry name" value="BAAT_C"/>
    <property type="match status" value="1"/>
</dbReference>
<evidence type="ECO:0000259" key="2">
    <source>
        <dbReference type="Pfam" id="PF08840"/>
    </source>
</evidence>
<dbReference type="GO" id="GO:0047617">
    <property type="term" value="F:fatty acyl-CoA hydrolase activity"/>
    <property type="evidence" value="ECO:0007669"/>
    <property type="project" value="TreeGrafter"/>
</dbReference>
<keyword evidence="1" id="KW-0472">Membrane</keyword>
<dbReference type="InterPro" id="IPR029058">
    <property type="entry name" value="AB_hydrolase_fold"/>
</dbReference>
<name>A0A1Y2B1Q9_9FUNG</name>
<reference evidence="3 4" key="1">
    <citation type="submission" date="2016-08" db="EMBL/GenBank/DDBJ databases">
        <title>A Parts List for Fungal Cellulosomes Revealed by Comparative Genomics.</title>
        <authorList>
            <consortium name="DOE Joint Genome Institute"/>
            <person name="Haitjema C.H."/>
            <person name="Gilmore S.P."/>
            <person name="Henske J.K."/>
            <person name="Solomon K.V."/>
            <person name="De Groot R."/>
            <person name="Kuo A."/>
            <person name="Mondo S.J."/>
            <person name="Salamov A.A."/>
            <person name="Labutti K."/>
            <person name="Zhao Z."/>
            <person name="Chiniquy J."/>
            <person name="Barry K."/>
            <person name="Brewer H.M."/>
            <person name="Purvine S.O."/>
            <person name="Wright A.T."/>
            <person name="Boxma B."/>
            <person name="Van Alen T."/>
            <person name="Hackstein J.H."/>
            <person name="Baker S.E."/>
            <person name="Grigoriev I.V."/>
            <person name="O'Malley M.A."/>
        </authorList>
    </citation>
    <scope>NUCLEOTIDE SEQUENCE [LARGE SCALE GENOMIC DNA]</scope>
    <source>
        <strain evidence="3 4">G1</strain>
    </source>
</reference>
<organism evidence="3 4">
    <name type="scientific">Neocallimastix californiae</name>
    <dbReference type="NCBI Taxonomy" id="1754190"/>
    <lineage>
        <taxon>Eukaryota</taxon>
        <taxon>Fungi</taxon>
        <taxon>Fungi incertae sedis</taxon>
        <taxon>Chytridiomycota</taxon>
        <taxon>Chytridiomycota incertae sedis</taxon>
        <taxon>Neocallimastigomycetes</taxon>
        <taxon>Neocallimastigales</taxon>
        <taxon>Neocallimastigaceae</taxon>
        <taxon>Neocallimastix</taxon>
    </lineage>
</organism>
<protein>
    <submittedName>
        <fullName evidence="3">Alpha/beta-hydrolase</fullName>
    </submittedName>
</protein>
<dbReference type="PANTHER" id="PTHR10824">
    <property type="entry name" value="ACYL-COENZYME A THIOESTERASE-RELATED"/>
    <property type="match status" value="1"/>
</dbReference>
<dbReference type="Gene3D" id="3.40.50.1820">
    <property type="entry name" value="alpha/beta hydrolase"/>
    <property type="match status" value="1"/>
</dbReference>
<dbReference type="AlphaFoldDB" id="A0A1Y2B1Q9"/>
<feature type="transmembrane region" description="Helical" evidence="1">
    <location>
        <begin position="97"/>
        <end position="116"/>
    </location>
</feature>
<dbReference type="GO" id="GO:0006631">
    <property type="term" value="P:fatty acid metabolic process"/>
    <property type="evidence" value="ECO:0007669"/>
    <property type="project" value="TreeGrafter"/>
</dbReference>
<comment type="caution">
    <text evidence="3">The sequence shown here is derived from an EMBL/GenBank/DDBJ whole genome shotgun (WGS) entry which is preliminary data.</text>
</comment>